<keyword evidence="3 7" id="KW-0418">Kinase</keyword>
<accession>A0A840DQQ7</accession>
<dbReference type="EC" id="2.7.11.1" evidence="7"/>
<evidence type="ECO:0000259" key="6">
    <source>
        <dbReference type="PROSITE" id="PS50011"/>
    </source>
</evidence>
<evidence type="ECO:0000256" key="3">
    <source>
        <dbReference type="ARBA" id="ARBA00022777"/>
    </source>
</evidence>
<dbReference type="AlphaFoldDB" id="A0A840DQQ7"/>
<comment type="caution">
    <text evidence="7">The sequence shown here is derived from an EMBL/GenBank/DDBJ whole genome shotgun (WGS) entry which is preliminary data.</text>
</comment>
<dbReference type="PANTHER" id="PTHR24348:SF22">
    <property type="entry name" value="NON-SPECIFIC SERINE_THREONINE PROTEIN KINASE"/>
    <property type="match status" value="1"/>
</dbReference>
<evidence type="ECO:0000256" key="4">
    <source>
        <dbReference type="ARBA" id="ARBA00022840"/>
    </source>
</evidence>
<proteinExistence type="predicted"/>
<dbReference type="GO" id="GO:0004713">
    <property type="term" value="F:protein tyrosine kinase activity"/>
    <property type="evidence" value="ECO:0007669"/>
    <property type="project" value="InterPro"/>
</dbReference>
<dbReference type="Pfam" id="PF00069">
    <property type="entry name" value="Pkinase"/>
    <property type="match status" value="1"/>
</dbReference>
<evidence type="ECO:0000313" key="7">
    <source>
        <dbReference type="EMBL" id="MBB4073935.1"/>
    </source>
</evidence>
<evidence type="ECO:0000313" key="8">
    <source>
        <dbReference type="Proteomes" id="UP000559598"/>
    </source>
</evidence>
<sequence length="273" mass="32683">MCFSYISRFVERLCERRYRSGMMLRGRYKIMRELGMGSYGITYVAFDKQTNNQVVIKQMRTIRKKQIKESFLREATILQHLSHPQIPSLYETFLERGVMHLVMEYIDGETVESLIFETGKTYTEQEALAVLLRVLEIVSFIHEKGIVHRDLRIPNILLKNDRVYIIDFGLARFLGEKTPPEDTYPLEKKLRREIDVKSDIYALGHFFLFLLYSSYQPDTKEERSWEEELNLSEPVRIMLRKMLQIDEMYRDSRELIKEIEQTMERWRKDVIVS</sequence>
<dbReference type="GO" id="GO:0004674">
    <property type="term" value="F:protein serine/threonine kinase activity"/>
    <property type="evidence" value="ECO:0007669"/>
    <property type="project" value="UniProtKB-EC"/>
</dbReference>
<evidence type="ECO:0000256" key="5">
    <source>
        <dbReference type="PROSITE-ProRule" id="PRU10141"/>
    </source>
</evidence>
<dbReference type="SUPFAM" id="SSF56112">
    <property type="entry name" value="Protein kinase-like (PK-like)"/>
    <property type="match status" value="1"/>
</dbReference>
<feature type="binding site" evidence="5">
    <location>
        <position position="64"/>
    </location>
    <ligand>
        <name>ATP</name>
        <dbReference type="ChEBI" id="CHEBI:30616"/>
    </ligand>
</feature>
<reference evidence="7 8" key="1">
    <citation type="submission" date="2020-08" db="EMBL/GenBank/DDBJ databases">
        <title>Genomic Encyclopedia of Type Strains, Phase IV (KMG-IV): sequencing the most valuable type-strain genomes for metagenomic binning, comparative biology and taxonomic classification.</title>
        <authorList>
            <person name="Goeker M."/>
        </authorList>
    </citation>
    <scope>NUCLEOTIDE SEQUENCE [LARGE SCALE GENOMIC DNA]</scope>
    <source>
        <strain evidence="7 8">DSM 17075</strain>
    </source>
</reference>
<feature type="domain" description="Protein kinase" evidence="6">
    <location>
        <begin position="28"/>
        <end position="263"/>
    </location>
</feature>
<dbReference type="PANTHER" id="PTHR24348">
    <property type="entry name" value="SERINE/THREONINE-PROTEIN KINASE UNC-51-RELATED"/>
    <property type="match status" value="1"/>
</dbReference>
<dbReference type="RefSeq" id="WP_229706135.1">
    <property type="nucleotide sequence ID" value="NZ_BMNP01000008.1"/>
</dbReference>
<protein>
    <submittedName>
        <fullName evidence="7">Serine/threonine-protein kinase</fullName>
        <ecNumber evidence="7">2.7.11.1</ecNumber>
    </submittedName>
</protein>
<dbReference type="InterPro" id="IPR000719">
    <property type="entry name" value="Prot_kinase_dom"/>
</dbReference>
<name>A0A840DQQ7_9BACL</name>
<dbReference type="InterPro" id="IPR020635">
    <property type="entry name" value="Tyr_kinase_cat_dom"/>
</dbReference>
<dbReference type="GO" id="GO:0005776">
    <property type="term" value="C:autophagosome"/>
    <property type="evidence" value="ECO:0007669"/>
    <property type="project" value="TreeGrafter"/>
</dbReference>
<dbReference type="GO" id="GO:0016020">
    <property type="term" value="C:membrane"/>
    <property type="evidence" value="ECO:0007669"/>
    <property type="project" value="TreeGrafter"/>
</dbReference>
<dbReference type="Gene3D" id="1.10.510.10">
    <property type="entry name" value="Transferase(Phosphotransferase) domain 1"/>
    <property type="match status" value="1"/>
</dbReference>
<keyword evidence="4 5" id="KW-0067">ATP-binding</keyword>
<dbReference type="InterPro" id="IPR017441">
    <property type="entry name" value="Protein_kinase_ATP_BS"/>
</dbReference>
<keyword evidence="1 7" id="KW-0808">Transferase</keyword>
<dbReference type="InterPro" id="IPR045269">
    <property type="entry name" value="Atg1-like"/>
</dbReference>
<evidence type="ECO:0000256" key="2">
    <source>
        <dbReference type="ARBA" id="ARBA00022741"/>
    </source>
</evidence>
<dbReference type="Proteomes" id="UP000559598">
    <property type="component" value="Unassembled WGS sequence"/>
</dbReference>
<dbReference type="GO" id="GO:0005829">
    <property type="term" value="C:cytosol"/>
    <property type="evidence" value="ECO:0007669"/>
    <property type="project" value="TreeGrafter"/>
</dbReference>
<keyword evidence="8" id="KW-1185">Reference proteome</keyword>
<keyword evidence="2 5" id="KW-0547">Nucleotide-binding</keyword>
<evidence type="ECO:0000256" key="1">
    <source>
        <dbReference type="ARBA" id="ARBA00022679"/>
    </source>
</evidence>
<dbReference type="SMART" id="SM00219">
    <property type="entry name" value="TyrKc"/>
    <property type="match status" value="1"/>
</dbReference>
<dbReference type="GO" id="GO:0005524">
    <property type="term" value="F:ATP binding"/>
    <property type="evidence" value="ECO:0007669"/>
    <property type="project" value="UniProtKB-UniRule"/>
</dbReference>
<gene>
    <name evidence="7" type="ORF">GGR02_001698</name>
</gene>
<dbReference type="GO" id="GO:0000407">
    <property type="term" value="C:phagophore assembly site"/>
    <property type="evidence" value="ECO:0007669"/>
    <property type="project" value="TreeGrafter"/>
</dbReference>
<dbReference type="CDD" id="cd14014">
    <property type="entry name" value="STKc_PknB_like"/>
    <property type="match status" value="1"/>
</dbReference>
<dbReference type="PROSITE" id="PS50011">
    <property type="entry name" value="PROTEIN_KINASE_DOM"/>
    <property type="match status" value="1"/>
</dbReference>
<dbReference type="EMBL" id="JACIDE010000009">
    <property type="protein sequence ID" value="MBB4073935.1"/>
    <property type="molecule type" value="Genomic_DNA"/>
</dbReference>
<dbReference type="InterPro" id="IPR011009">
    <property type="entry name" value="Kinase-like_dom_sf"/>
</dbReference>
<organism evidence="7 8">
    <name type="scientific">Anoxybacteroides voinovskiense</name>
    <dbReference type="NCBI Taxonomy" id="230470"/>
    <lineage>
        <taxon>Bacteria</taxon>
        <taxon>Bacillati</taxon>
        <taxon>Bacillota</taxon>
        <taxon>Bacilli</taxon>
        <taxon>Bacillales</taxon>
        <taxon>Anoxybacillaceae</taxon>
        <taxon>Anoxybacteroides</taxon>
    </lineage>
</organism>
<dbReference type="PROSITE" id="PS00107">
    <property type="entry name" value="PROTEIN_KINASE_ATP"/>
    <property type="match status" value="1"/>
</dbReference>